<dbReference type="InterPro" id="IPR027417">
    <property type="entry name" value="P-loop_NTPase"/>
</dbReference>
<name>A0ABQ7I0J2_9MICR</name>
<dbReference type="EMBL" id="SBIQ01000036">
    <property type="protein sequence ID" value="KAF7683982.1"/>
    <property type="molecule type" value="Genomic_DNA"/>
</dbReference>
<evidence type="ECO:0000256" key="3">
    <source>
        <dbReference type="SAM" id="Coils"/>
    </source>
</evidence>
<evidence type="ECO:0000256" key="1">
    <source>
        <dbReference type="ARBA" id="ARBA00004123"/>
    </source>
</evidence>
<feature type="coiled-coil region" evidence="3">
    <location>
        <begin position="420"/>
        <end position="491"/>
    </location>
</feature>
<gene>
    <name evidence="5" type="primary">cut3</name>
    <name evidence="5" type="ORF">TCON_0817</name>
</gene>
<dbReference type="Proteomes" id="UP001516464">
    <property type="component" value="Unassembled WGS sequence"/>
</dbReference>
<feature type="coiled-coil region" evidence="3">
    <location>
        <begin position="658"/>
        <end position="758"/>
    </location>
</feature>
<dbReference type="InterPro" id="IPR024704">
    <property type="entry name" value="SMC"/>
</dbReference>
<dbReference type="SUPFAM" id="SSF75553">
    <property type="entry name" value="Smc hinge domain"/>
    <property type="match status" value="1"/>
</dbReference>
<comment type="subcellular location">
    <subcellularLocation>
        <location evidence="1">Nucleus</location>
    </subcellularLocation>
</comment>
<dbReference type="InterPro" id="IPR003395">
    <property type="entry name" value="RecF/RecN/SMC_N"/>
</dbReference>
<dbReference type="Gene3D" id="3.40.50.300">
    <property type="entry name" value="P-loop containing nucleotide triphosphate hydrolases"/>
    <property type="match status" value="2"/>
</dbReference>
<accession>A0ABQ7I0J2</accession>
<keyword evidence="2 3" id="KW-0175">Coiled coil</keyword>
<feature type="domain" description="SMC hinge" evidence="4">
    <location>
        <begin position="509"/>
        <end position="617"/>
    </location>
</feature>
<dbReference type="Pfam" id="PF06470">
    <property type="entry name" value="SMC_hinge"/>
    <property type="match status" value="1"/>
</dbReference>
<dbReference type="InterPro" id="IPR036277">
    <property type="entry name" value="SMC_hinge_sf"/>
</dbReference>
<organism evidence="5 6">
    <name type="scientific">Astathelohania contejeani</name>
    <dbReference type="NCBI Taxonomy" id="164912"/>
    <lineage>
        <taxon>Eukaryota</taxon>
        <taxon>Fungi</taxon>
        <taxon>Fungi incertae sedis</taxon>
        <taxon>Microsporidia</taxon>
        <taxon>Astathelohaniidae</taxon>
        <taxon>Astathelohania</taxon>
    </lineage>
</organism>
<dbReference type="SUPFAM" id="SSF52540">
    <property type="entry name" value="P-loop containing nucleoside triphosphate hydrolases"/>
    <property type="match status" value="2"/>
</dbReference>
<evidence type="ECO:0000256" key="2">
    <source>
        <dbReference type="ARBA" id="ARBA00023054"/>
    </source>
</evidence>
<comment type="caution">
    <text evidence="5">The sequence shown here is derived from an EMBL/GenBank/DDBJ whole genome shotgun (WGS) entry which is preliminary data.</text>
</comment>
<feature type="coiled-coil region" evidence="3">
    <location>
        <begin position="206"/>
        <end position="386"/>
    </location>
</feature>
<dbReference type="Gene3D" id="1.20.1060.20">
    <property type="match status" value="1"/>
</dbReference>
<dbReference type="Pfam" id="PF02463">
    <property type="entry name" value="SMC_N"/>
    <property type="match status" value="1"/>
</dbReference>
<protein>
    <submittedName>
        <fullName evidence="5">Structural maintenance of chromosomes protein 4</fullName>
    </submittedName>
</protein>
<reference evidence="5 6" key="1">
    <citation type="submission" date="2019-01" db="EMBL/GenBank/DDBJ databases">
        <title>Genomes sequencing and comparative genomics of infectious freshwater microsporidia, Cucumispora dikerogammari and Thelohania contejeani.</title>
        <authorList>
            <person name="Cormier A."/>
            <person name="Giraud I."/>
            <person name="Wattier R."/>
            <person name="Teixeira M."/>
            <person name="Grandjean F."/>
            <person name="Rigaud T."/>
            <person name="Cordaux R."/>
        </authorList>
    </citation>
    <scope>NUCLEOTIDE SEQUENCE [LARGE SCALE GENOMIC DNA]</scope>
    <source>
        <strain evidence="5">T1</strain>
        <tissue evidence="5">Spores</tissue>
    </source>
</reference>
<dbReference type="Gene3D" id="3.30.70.1620">
    <property type="match status" value="1"/>
</dbReference>
<proteinExistence type="predicted"/>
<evidence type="ECO:0000313" key="5">
    <source>
        <dbReference type="EMBL" id="KAF7683982.1"/>
    </source>
</evidence>
<keyword evidence="6" id="KW-1185">Reference proteome</keyword>
<dbReference type="PANTHER" id="PTHR18937">
    <property type="entry name" value="STRUCTURAL MAINTENANCE OF CHROMOSOMES SMC FAMILY MEMBER"/>
    <property type="match status" value="1"/>
</dbReference>
<dbReference type="SMART" id="SM00968">
    <property type="entry name" value="SMC_hinge"/>
    <property type="match status" value="1"/>
</dbReference>
<dbReference type="InterPro" id="IPR010935">
    <property type="entry name" value="SMC_hinge"/>
</dbReference>
<sequence length="1136" mass="132647">MHKPRLIISGIKVQNFKSYKGEHIVMGLDPYYTAIVGPNGCGKSNIIDCILFVLGFKAKKMRQSTAIDLIFNDGKRCDMCYVEIHFSRWDGFEATPAFVIKREVYANKKNFYYLNGESVNASIISELMTKEGVDMEHNRFLIMQGEIESIAQMKPKSTGESKIGLLEYLEDIIGTAKYLPEIENLEKEVLGFAEETELQTSKFLFYEKEFKHIEEIKNENERLIREKIELLNSKYKFLHAKLEVIKRNKTKNLIEQQSVSERLKELKTQEHNEALQKLEQDIKKIKEEMKNKEDSLAVLRKEYRRLERESALNEEKRNKLSRLIENMKEEINNSELKNKMNENERKALIKEISDNNNELLKYTSERDEIKNKLKELNGKLSTKETKKYYACIKKCEDSMLSLLQKRNKLIETDCLQEEELSNAEYKIKRLNDEIENLKKERERLFKILANIKQESNISKINEEIKQVNLDYEKTEAELFKRINKAEELRKQWEMGKKENEVMNKIRNIKGVIGKLNDLGSIESKYDMAISMAGKGALANIVVDTTKTAEKCIDAMKGMSRTTFIILDKIKDIPNLPKMEVPYLFELVECDEKYKKAFYFALKDTLICESHEQAKRLAFGPTRNRTITLDGKMIDKSGLMSGGGNFYRGCGLKGEPIELKKYEKEATKLKSALEKINTVRQNLYEKLEMINQREAYEIKIKLITEEMAEKSEEVDILMKKTQFKKKDNENDIQMLDSKIEKLKEEISKNESILNSLGGEEINSLKCSLSILIDKIGLLENRNKDLKLKIDGYIIEDTKEMKRKLISLEQNFINLKNYDPSEYEYIKKEFQAKEFEFRNIFNEFKLLNDEYIKVKQELNEDYQLEVKYKSMIEELNENIENANKSICKLTKEIERIKNEIKGISFILKEKSSFDLIDYSSFSDEELKKIIEKEQNFDPGSNFINLQIFEEFYNKKNQFDQIKAEYNNFKELVASKTRLLEELKGKRLTEFMDGFNRISGYVKEIYQTITFGGNAELELVDYLDPFTEGVILSVMPPKKSWKNITNLSGGEKTLSSLALVFALHLYKPSPFYVMDEIDAALDYRNVSVIANFINEKTKDAQFLVISLRNDMFELSNVMLGVYKTNNLSRMLLIDLKKLS</sequence>
<evidence type="ECO:0000259" key="4">
    <source>
        <dbReference type="SMART" id="SM00968"/>
    </source>
</evidence>
<evidence type="ECO:0000313" key="6">
    <source>
        <dbReference type="Proteomes" id="UP001516464"/>
    </source>
</evidence>
<feature type="coiled-coil region" evidence="3">
    <location>
        <begin position="863"/>
        <end position="897"/>
    </location>
</feature>
<dbReference type="PIRSF" id="PIRSF005719">
    <property type="entry name" value="SMC"/>
    <property type="match status" value="1"/>
</dbReference>